<protein>
    <recommendedName>
        <fullName evidence="1">Fe-containing alcohol dehydrogenase-like C-terminal domain-containing protein</fullName>
    </recommendedName>
</protein>
<accession>A0ABR3CP92</accession>
<dbReference type="GeneID" id="92005520"/>
<proteinExistence type="predicted"/>
<dbReference type="EMBL" id="JAJVCZ030000002">
    <property type="protein sequence ID" value="KAL0262467.1"/>
    <property type="molecule type" value="Genomic_DNA"/>
</dbReference>
<name>A0ABR3CP92_9PEZI</name>
<dbReference type="Gene3D" id="1.20.1090.10">
    <property type="entry name" value="Dehydroquinate synthase-like - alpha domain"/>
    <property type="match status" value="1"/>
</dbReference>
<evidence type="ECO:0000259" key="1">
    <source>
        <dbReference type="Pfam" id="PF25137"/>
    </source>
</evidence>
<evidence type="ECO:0000313" key="3">
    <source>
        <dbReference type="Proteomes" id="UP001430584"/>
    </source>
</evidence>
<dbReference type="PANTHER" id="PTHR11496:SF105">
    <property type="entry name" value="REDUCTASE, PUTATIVE (AFU_ORTHOLOGUE AFUA_6G07090)-RELATED"/>
    <property type="match status" value="1"/>
</dbReference>
<dbReference type="InterPro" id="IPR039697">
    <property type="entry name" value="Alcohol_dehydrogenase_Fe"/>
</dbReference>
<dbReference type="Pfam" id="PF25137">
    <property type="entry name" value="ADH_Fe_C"/>
    <property type="match status" value="1"/>
</dbReference>
<evidence type="ECO:0000313" key="2">
    <source>
        <dbReference type="EMBL" id="KAL0262467.1"/>
    </source>
</evidence>
<keyword evidence="3" id="KW-1185">Reference proteome</keyword>
<dbReference type="RefSeq" id="XP_066635496.1">
    <property type="nucleotide sequence ID" value="XM_066772929.1"/>
</dbReference>
<dbReference type="SUPFAM" id="SSF56796">
    <property type="entry name" value="Dehydroquinate synthase-like"/>
    <property type="match status" value="1"/>
</dbReference>
<comment type="caution">
    <text evidence="2">The sequence shown here is derived from an EMBL/GenBank/DDBJ whole genome shotgun (WGS) entry which is preliminary data.</text>
</comment>
<dbReference type="Proteomes" id="UP001430584">
    <property type="component" value="Unassembled WGS sequence"/>
</dbReference>
<dbReference type="PANTHER" id="PTHR11496">
    <property type="entry name" value="ALCOHOL DEHYDROGENASE"/>
    <property type="match status" value="1"/>
</dbReference>
<feature type="domain" description="Fe-containing alcohol dehydrogenase-like C-terminal" evidence="1">
    <location>
        <begin position="21"/>
        <end position="195"/>
    </location>
</feature>
<dbReference type="InterPro" id="IPR056798">
    <property type="entry name" value="ADH_Fe_C"/>
</dbReference>
<reference evidence="2 3" key="1">
    <citation type="submission" date="2024-02" db="EMBL/GenBank/DDBJ databases">
        <title>De novo assembly and annotation of 12 fungi associated with fruit tree decline syndrome in Ontario, Canada.</title>
        <authorList>
            <person name="Sulman M."/>
            <person name="Ellouze W."/>
            <person name="Ilyukhin E."/>
        </authorList>
    </citation>
    <scope>NUCLEOTIDE SEQUENCE [LARGE SCALE GENOMIC DNA]</scope>
    <source>
        <strain evidence="2 3">FDS-637</strain>
    </source>
</reference>
<organism evidence="2 3">
    <name type="scientific">Diplodia seriata</name>
    <dbReference type="NCBI Taxonomy" id="420778"/>
    <lineage>
        <taxon>Eukaryota</taxon>
        <taxon>Fungi</taxon>
        <taxon>Dikarya</taxon>
        <taxon>Ascomycota</taxon>
        <taxon>Pezizomycotina</taxon>
        <taxon>Dothideomycetes</taxon>
        <taxon>Dothideomycetes incertae sedis</taxon>
        <taxon>Botryosphaeriales</taxon>
        <taxon>Botryosphaeriaceae</taxon>
        <taxon>Diplodia</taxon>
    </lineage>
</organism>
<sequence length="203" mass="21703">MLSNICTYHIHKQKLTDNNPVEALYARNTNPIVTLLALEGVRSLAAALPTIVANPSDLPARSAALYGAWLCGTALGSVGMALHHKLCHALGGTLDLPHAATHTVVLPHALAYNASALPPETLSRLADALPGSEGDPVRGLNVLLGRLPGVKRSLGELGMKEEDVDRVADVAVEKPYWNPRPVEREGVREIIRRAWAGEEARAV</sequence>
<gene>
    <name evidence="2" type="ORF">SLS55_001435</name>
</gene>